<dbReference type="Pfam" id="PF04616">
    <property type="entry name" value="Glyco_hydro_43"/>
    <property type="match status" value="1"/>
</dbReference>
<reference evidence="8 9" key="1">
    <citation type="submission" date="2019-11" db="EMBL/GenBank/DDBJ databases">
        <title>Paenibacillus monticola sp. nov., a novel PGPR strain isolated from mountain sample in China.</title>
        <authorList>
            <person name="Zhao Q."/>
            <person name="Li H.-P."/>
            <person name="Zhang J.-L."/>
        </authorList>
    </citation>
    <scope>NUCLEOTIDE SEQUENCE [LARGE SCALE GENOMIC DNA]</scope>
    <source>
        <strain evidence="8 9">LC-T2</strain>
    </source>
</reference>
<dbReference type="InterPro" id="IPR052176">
    <property type="entry name" value="Glycosyl_Hydrlase_43_Enz"/>
</dbReference>
<keyword evidence="9" id="KW-1185">Reference proteome</keyword>
<keyword evidence="5 7" id="KW-0326">Glycosidase</keyword>
<evidence type="ECO:0000313" key="9">
    <source>
        <dbReference type="Proteomes" id="UP000463051"/>
    </source>
</evidence>
<dbReference type="Proteomes" id="UP000463051">
    <property type="component" value="Unassembled WGS sequence"/>
</dbReference>
<comment type="similarity">
    <text evidence="1 7">Belongs to the glycosyl hydrolase 43 family.</text>
</comment>
<organism evidence="8 9">
    <name type="scientific">Paenibacillus monticola</name>
    <dbReference type="NCBI Taxonomy" id="2666075"/>
    <lineage>
        <taxon>Bacteria</taxon>
        <taxon>Bacillati</taxon>
        <taxon>Bacillota</taxon>
        <taxon>Bacilli</taxon>
        <taxon>Bacillales</taxon>
        <taxon>Paenibacillaceae</taxon>
        <taxon>Paenibacillus</taxon>
    </lineage>
</organism>
<evidence type="ECO:0000256" key="2">
    <source>
        <dbReference type="ARBA" id="ARBA00022651"/>
    </source>
</evidence>
<evidence type="ECO:0000256" key="7">
    <source>
        <dbReference type="RuleBase" id="RU361187"/>
    </source>
</evidence>
<proteinExistence type="inferred from homology"/>
<feature type="site" description="Important for catalytic activity, responsible for pKa modulation of the active site Glu and correct orientation of both the proton donor and substrate" evidence="6">
    <location>
        <position position="142"/>
    </location>
</feature>
<dbReference type="AlphaFoldDB" id="A0A7X2H257"/>
<dbReference type="InterPro" id="IPR023296">
    <property type="entry name" value="Glyco_hydro_beta-prop_sf"/>
</dbReference>
<dbReference type="SUPFAM" id="SSF75005">
    <property type="entry name" value="Arabinanase/levansucrase/invertase"/>
    <property type="match status" value="1"/>
</dbReference>
<comment type="caution">
    <text evidence="8">The sequence shown here is derived from an EMBL/GenBank/DDBJ whole genome shotgun (WGS) entry which is preliminary data.</text>
</comment>
<dbReference type="PANTHER" id="PTHR43772:SF2">
    <property type="entry name" value="PUTATIVE (AFU_ORTHOLOGUE AFUA_2G04480)-RELATED"/>
    <property type="match status" value="1"/>
</dbReference>
<evidence type="ECO:0000313" key="8">
    <source>
        <dbReference type="EMBL" id="MRN52151.1"/>
    </source>
</evidence>
<evidence type="ECO:0000256" key="5">
    <source>
        <dbReference type="ARBA" id="ARBA00023295"/>
    </source>
</evidence>
<dbReference type="PANTHER" id="PTHR43772">
    <property type="entry name" value="ENDO-1,4-BETA-XYLANASE"/>
    <property type="match status" value="1"/>
</dbReference>
<dbReference type="EMBL" id="WJXB01000001">
    <property type="protein sequence ID" value="MRN52151.1"/>
    <property type="molecule type" value="Genomic_DNA"/>
</dbReference>
<accession>A0A7X2H257</accession>
<dbReference type="Gene3D" id="2.115.10.20">
    <property type="entry name" value="Glycosyl hydrolase domain, family 43"/>
    <property type="match status" value="1"/>
</dbReference>
<evidence type="ECO:0000256" key="4">
    <source>
        <dbReference type="ARBA" id="ARBA00023277"/>
    </source>
</evidence>
<dbReference type="InterPro" id="IPR006710">
    <property type="entry name" value="Glyco_hydro_43"/>
</dbReference>
<keyword evidence="2" id="KW-0624">Polysaccharide degradation</keyword>
<sequence>MGVRSCYSLKVITNPVIPGWYADPEARTYKDTHWIYATRSYTEYTKQLNLDAFSSVDLIHWEKHEDLIVMEDFPWIWRAVWAPTQIEHKGKHYLIFASNDIQSNEETGGLEIAVADSPEGPYRGYLGKPLIDRFIHKAQPIDAHLFKDDDGTVYLYYGGWGHCNVARMNEEMTAFVLFESGENHLSITPEGYVEGPCMIKKEGLYYFMWSMGGWTNGTYRVAYGVSDNPLGPFENKGTILEKQKPIAEGPGHHGYLHLPENDEWLIVYHRRIIGDTEPGNRMLCMDRIYISGGVIRPVQMTDQWLLNEMK</sequence>
<gene>
    <name evidence="8" type="ORF">GJB61_03965</name>
</gene>
<keyword evidence="2" id="KW-0858">Xylan degradation</keyword>
<evidence type="ECO:0000256" key="3">
    <source>
        <dbReference type="ARBA" id="ARBA00022801"/>
    </source>
</evidence>
<dbReference type="GO" id="GO:0004553">
    <property type="term" value="F:hydrolase activity, hydrolyzing O-glycosyl compounds"/>
    <property type="evidence" value="ECO:0007669"/>
    <property type="project" value="InterPro"/>
</dbReference>
<dbReference type="GO" id="GO:0045493">
    <property type="term" value="P:xylan catabolic process"/>
    <property type="evidence" value="ECO:0007669"/>
    <property type="project" value="UniProtKB-KW"/>
</dbReference>
<keyword evidence="4" id="KW-0119">Carbohydrate metabolism</keyword>
<evidence type="ECO:0000256" key="1">
    <source>
        <dbReference type="ARBA" id="ARBA00009865"/>
    </source>
</evidence>
<dbReference type="CDD" id="cd18827">
    <property type="entry name" value="GH43_XlnD-like"/>
    <property type="match status" value="1"/>
</dbReference>
<keyword evidence="3 7" id="KW-0378">Hydrolase</keyword>
<name>A0A7X2H257_9BACL</name>
<evidence type="ECO:0000256" key="6">
    <source>
        <dbReference type="PIRSR" id="PIRSR606710-2"/>
    </source>
</evidence>
<protein>
    <submittedName>
        <fullName evidence="8">Family 43 glycosylhydrolase</fullName>
    </submittedName>
</protein>